<dbReference type="Pfam" id="PF01613">
    <property type="entry name" value="Flavin_Reduct"/>
    <property type="match status" value="1"/>
</dbReference>
<reference evidence="2 3" key="1">
    <citation type="submission" date="2024-07" db="EMBL/GenBank/DDBJ databases">
        <title>Section-level genome sequencing and comparative genomics of Aspergillus sections Usti and Cavernicolus.</title>
        <authorList>
            <consortium name="Lawrence Berkeley National Laboratory"/>
            <person name="Nybo J.L."/>
            <person name="Vesth T.C."/>
            <person name="Theobald S."/>
            <person name="Frisvad J.C."/>
            <person name="Larsen T.O."/>
            <person name="Kjaerboelling I."/>
            <person name="Rothschild-Mancinelli K."/>
            <person name="Lyhne E.K."/>
            <person name="Kogle M.E."/>
            <person name="Barry K."/>
            <person name="Clum A."/>
            <person name="Na H."/>
            <person name="Ledsgaard L."/>
            <person name="Lin J."/>
            <person name="Lipzen A."/>
            <person name="Kuo A."/>
            <person name="Riley R."/>
            <person name="Mondo S."/>
            <person name="Labutti K."/>
            <person name="Haridas S."/>
            <person name="Pangalinan J."/>
            <person name="Salamov A.A."/>
            <person name="Simmons B.A."/>
            <person name="Magnuson J.K."/>
            <person name="Chen J."/>
            <person name="Drula E."/>
            <person name="Henrissat B."/>
            <person name="Wiebenga A."/>
            <person name="Lubbers R.J."/>
            <person name="Gomes A.C."/>
            <person name="Makela M.R."/>
            <person name="Stajich J."/>
            <person name="Grigoriev I.V."/>
            <person name="Mortensen U.H."/>
            <person name="De Vries R.P."/>
            <person name="Baker S.E."/>
            <person name="Andersen M.R."/>
        </authorList>
    </citation>
    <scope>NUCLEOTIDE SEQUENCE [LARGE SCALE GENOMIC DNA]</scope>
    <source>
        <strain evidence="2 3">CBS 588.65</strain>
    </source>
</reference>
<dbReference type="InterPro" id="IPR002563">
    <property type="entry name" value="Flavin_Rdtase-like_dom"/>
</dbReference>
<feature type="domain" description="Flavin reductase like" evidence="1">
    <location>
        <begin position="43"/>
        <end position="202"/>
    </location>
</feature>
<evidence type="ECO:0000313" key="2">
    <source>
        <dbReference type="EMBL" id="KAL2818685.1"/>
    </source>
</evidence>
<dbReference type="EMBL" id="JBFXLT010000013">
    <property type="protein sequence ID" value="KAL2818685.1"/>
    <property type="molecule type" value="Genomic_DNA"/>
</dbReference>
<evidence type="ECO:0000259" key="1">
    <source>
        <dbReference type="SMART" id="SM00903"/>
    </source>
</evidence>
<organism evidence="2 3">
    <name type="scientific">Aspergillus granulosus</name>
    <dbReference type="NCBI Taxonomy" id="176169"/>
    <lineage>
        <taxon>Eukaryota</taxon>
        <taxon>Fungi</taxon>
        <taxon>Dikarya</taxon>
        <taxon>Ascomycota</taxon>
        <taxon>Pezizomycotina</taxon>
        <taxon>Eurotiomycetes</taxon>
        <taxon>Eurotiomycetidae</taxon>
        <taxon>Eurotiales</taxon>
        <taxon>Aspergillaceae</taxon>
        <taxon>Aspergillus</taxon>
        <taxon>Aspergillus subgen. Nidulantes</taxon>
    </lineage>
</organism>
<protein>
    <recommendedName>
        <fullName evidence="1">Flavin reductase like domain-containing protein</fullName>
    </recommendedName>
</protein>
<accession>A0ABR4HTG7</accession>
<dbReference type="PANTHER" id="PTHR43812">
    <property type="entry name" value="BLR2425 PROTEIN"/>
    <property type="match status" value="1"/>
</dbReference>
<gene>
    <name evidence="2" type="ORF">BJX63DRAFT_429185</name>
</gene>
<dbReference type="SUPFAM" id="SSF50475">
    <property type="entry name" value="FMN-binding split barrel"/>
    <property type="match status" value="1"/>
</dbReference>
<dbReference type="SMART" id="SM00903">
    <property type="entry name" value="Flavin_Reduct"/>
    <property type="match status" value="1"/>
</dbReference>
<comment type="caution">
    <text evidence="2">The sequence shown here is derived from an EMBL/GenBank/DDBJ whole genome shotgun (WGS) entry which is preliminary data.</text>
</comment>
<keyword evidence="3" id="KW-1185">Reference proteome</keyword>
<proteinExistence type="predicted"/>
<dbReference type="InterPro" id="IPR012349">
    <property type="entry name" value="Split_barrel_FMN-bd"/>
</dbReference>
<dbReference type="Gene3D" id="2.30.110.10">
    <property type="entry name" value="Electron Transport, Fmn-binding Protein, Chain A"/>
    <property type="match status" value="1"/>
</dbReference>
<name>A0ABR4HTG7_9EURO</name>
<dbReference type="Proteomes" id="UP001610334">
    <property type="component" value="Unassembled WGS sequence"/>
</dbReference>
<sequence>MFYQPGTTDHGLPHDPFKVWPPTPSLPSVYNPTCTEATFKIQACVVPRPIGWISTKSPNGISNLAPYSQFTNLTFDPPYVVFSANQTVDGTRKDTVKNIEATGHFVWNLATYPLREAVNITAEQVPYGVDEFERAKLTKESATLIDVDMVKESPVKFECVYHSTMRLPGNPPMGTVDVVVGRVIGVHVDEGVIDERGRINVAKTQPIARLGYYEYAVVKETFEMVIPGANSKAVLYGLEGSAKSNRERFESGMGEKSERNISSL</sequence>
<evidence type="ECO:0000313" key="3">
    <source>
        <dbReference type="Proteomes" id="UP001610334"/>
    </source>
</evidence>
<dbReference type="PANTHER" id="PTHR43812:SF2">
    <property type="entry name" value="FLAVIN REDUCTASE LIKE DOMAIN-CONTAINING PROTEIN"/>
    <property type="match status" value="1"/>
</dbReference>